<proteinExistence type="predicted"/>
<name>A0ABP0BYM0_9PEZI</name>
<organism evidence="1 2">
    <name type="scientific">Sporothrix curviconia</name>
    <dbReference type="NCBI Taxonomy" id="1260050"/>
    <lineage>
        <taxon>Eukaryota</taxon>
        <taxon>Fungi</taxon>
        <taxon>Dikarya</taxon>
        <taxon>Ascomycota</taxon>
        <taxon>Pezizomycotina</taxon>
        <taxon>Sordariomycetes</taxon>
        <taxon>Sordariomycetidae</taxon>
        <taxon>Ophiostomatales</taxon>
        <taxon>Ophiostomataceae</taxon>
        <taxon>Sporothrix</taxon>
    </lineage>
</organism>
<evidence type="ECO:0000313" key="2">
    <source>
        <dbReference type="Proteomes" id="UP001642405"/>
    </source>
</evidence>
<comment type="caution">
    <text evidence="1">The sequence shown here is derived from an EMBL/GenBank/DDBJ whole genome shotgun (WGS) entry which is preliminary data.</text>
</comment>
<dbReference type="EMBL" id="CAWUHB010000029">
    <property type="protein sequence ID" value="CAK7224045.1"/>
    <property type="molecule type" value="Genomic_DNA"/>
</dbReference>
<reference evidence="1 2" key="1">
    <citation type="submission" date="2024-01" db="EMBL/GenBank/DDBJ databases">
        <authorList>
            <person name="Allen C."/>
            <person name="Tagirdzhanova G."/>
        </authorList>
    </citation>
    <scope>NUCLEOTIDE SEQUENCE [LARGE SCALE GENOMIC DNA]</scope>
</reference>
<gene>
    <name evidence="1" type="ORF">SCUCBS95973_005387</name>
</gene>
<sequence>MGYTTQDDKLYLFAFVHFLPGQYNTACAYDELAKYVWAEEPTTETYYFGIPFDFADDFDNTPMMFAFEVYDKRDSLYGAHFTSTTMQTKFIPVAMPNMTTSFDLQHYSRVGGFLDKPGDGTACGLMYDVKIKCKTTEARDRVVARLAALGPQIEASAPTVDGGILTWMGFASQDVDTDARMLIRFRDKAAFHAYTKLQPVLDFWAAGKEDDIDKMEQRGYVENGRGWLHR</sequence>
<accession>A0ABP0BYM0</accession>
<dbReference type="Proteomes" id="UP001642405">
    <property type="component" value="Unassembled WGS sequence"/>
</dbReference>
<evidence type="ECO:0008006" key="3">
    <source>
        <dbReference type="Google" id="ProtNLM"/>
    </source>
</evidence>
<protein>
    <recommendedName>
        <fullName evidence="3">ABM domain-containing protein</fullName>
    </recommendedName>
</protein>
<evidence type="ECO:0000313" key="1">
    <source>
        <dbReference type="EMBL" id="CAK7224045.1"/>
    </source>
</evidence>
<keyword evidence="2" id="KW-1185">Reference proteome</keyword>